<comment type="caution">
    <text evidence="1">The sequence shown here is derived from an EMBL/GenBank/DDBJ whole genome shotgun (WGS) entry which is preliminary data.</text>
</comment>
<reference evidence="1" key="1">
    <citation type="submission" date="2022-04" db="EMBL/GenBank/DDBJ databases">
        <title>Jade perch genome.</title>
        <authorList>
            <person name="Chao B."/>
        </authorList>
    </citation>
    <scope>NUCLEOTIDE SEQUENCE</scope>
    <source>
        <strain evidence="1">CB-2022</strain>
    </source>
</reference>
<dbReference type="Proteomes" id="UP000831701">
    <property type="component" value="Chromosome 13"/>
</dbReference>
<evidence type="ECO:0000313" key="2">
    <source>
        <dbReference type="Proteomes" id="UP000831701"/>
    </source>
</evidence>
<organism evidence="1 2">
    <name type="scientific">Scortum barcoo</name>
    <name type="common">barcoo grunter</name>
    <dbReference type="NCBI Taxonomy" id="214431"/>
    <lineage>
        <taxon>Eukaryota</taxon>
        <taxon>Metazoa</taxon>
        <taxon>Chordata</taxon>
        <taxon>Craniata</taxon>
        <taxon>Vertebrata</taxon>
        <taxon>Euteleostomi</taxon>
        <taxon>Actinopterygii</taxon>
        <taxon>Neopterygii</taxon>
        <taxon>Teleostei</taxon>
        <taxon>Neoteleostei</taxon>
        <taxon>Acanthomorphata</taxon>
        <taxon>Eupercaria</taxon>
        <taxon>Centrarchiformes</taxon>
        <taxon>Terapontoidei</taxon>
        <taxon>Terapontidae</taxon>
        <taxon>Scortum</taxon>
    </lineage>
</organism>
<keyword evidence="2" id="KW-1185">Reference proteome</keyword>
<name>A0ACB8W7L1_9TELE</name>
<dbReference type="EMBL" id="CM041543">
    <property type="protein sequence ID" value="KAI3363655.1"/>
    <property type="molecule type" value="Genomic_DNA"/>
</dbReference>
<gene>
    <name evidence="1" type="ORF">L3Q82_001279</name>
</gene>
<protein>
    <submittedName>
        <fullName evidence="1">Uncharacterized protein</fullName>
    </submittedName>
</protein>
<proteinExistence type="predicted"/>
<evidence type="ECO:0000313" key="1">
    <source>
        <dbReference type="EMBL" id="KAI3363655.1"/>
    </source>
</evidence>
<accession>A0ACB8W7L1</accession>
<sequence length="684" mass="75339">MVGRPLSFPPVSLFLSPAGSFEPGVLILQIASCDRSGGNIRSEVFCQDQYSNEDRQKKSVAQSQLDREEQSIRERKPERGNMLALSHQIDRWMISVSSAPWDRLHNQGDKGAEEETKRERKRERERQCLMVCSGKWVHCENSKGSTSGDFPECAGGRTVFGLNGGISRRQLPLRKVSEWSLSRTDGKEKRIICTEGDKSRSSLRRLPGGTRRCASLRLPPIRNERESGDSKFAGSSIRHDGSNSYRLMQLGCLESVANSSVAYSSSSPLTYPAPAGTEFASPYFSANHQYTPLHHQSFHYEFQHSHPAVAPEAYGLNSLHSGQYYQQIHHGEPADFINLHNARSALKSSCLDEQQRRELGCLDAYRRHDLSLMTSHGSQAYGVGMHHPDQRLLPGAGLGLPPAASDDLQGSVEAQCGLVLNGQGGVIRRGGTCVVNPTDLFCSVPGRLSLLSSTSKYKVTIAEVKRRLSPPECLNASLLGGILRRAKSKNGGRCLREKLDRLGLNLPAGRRKAANVTLLTSLVEGEALHLARDFGYTCETEFPSKAVGEHLARQHSEPKETSARKKMVLATKQICKEFQDLLSQDRSPLGSSRPTPILDLDIQRHLTHFSLITHGFGTPAVCAALSTFQTVLSEMLNYLDKNSSGKTGGPTDQQINNSSEKTQLRKTAEPQSKDGKTEKTDQNP</sequence>